<keyword evidence="3" id="KW-1185">Reference proteome</keyword>
<gene>
    <name evidence="2" type="ORF">HNP21_000719</name>
</gene>
<keyword evidence="1" id="KW-0812">Transmembrane</keyword>
<proteinExistence type="predicted"/>
<name>A0A7W3N784_PRIAR</name>
<dbReference type="Proteomes" id="UP000543174">
    <property type="component" value="Unassembled WGS sequence"/>
</dbReference>
<evidence type="ECO:0000256" key="1">
    <source>
        <dbReference type="SAM" id="Phobius"/>
    </source>
</evidence>
<dbReference type="EMBL" id="JACJHT010000001">
    <property type="protein sequence ID" value="MBA9037630.1"/>
    <property type="molecule type" value="Genomic_DNA"/>
</dbReference>
<keyword evidence="1" id="KW-0472">Membrane</keyword>
<keyword evidence="1" id="KW-1133">Transmembrane helix</keyword>
<sequence length="33" mass="3743">MLDFLYDMFVGAGVFILLIILLLVARTSGKRKK</sequence>
<evidence type="ECO:0000313" key="3">
    <source>
        <dbReference type="Proteomes" id="UP000543174"/>
    </source>
</evidence>
<accession>A0A7W3N784</accession>
<reference evidence="2" key="1">
    <citation type="submission" date="2020-08" db="EMBL/GenBank/DDBJ databases">
        <title>Functional genomics of gut bacteria from endangered species of beetles.</title>
        <authorList>
            <person name="Carlos-Shanley C."/>
        </authorList>
    </citation>
    <scope>NUCLEOTIDE SEQUENCE [LARGE SCALE GENOMIC DNA]</scope>
    <source>
        <strain evidence="2">S00060</strain>
    </source>
</reference>
<organism evidence="2 3">
    <name type="scientific">Priestia aryabhattai</name>
    <name type="common">Bacillus aryabhattai</name>
    <dbReference type="NCBI Taxonomy" id="412384"/>
    <lineage>
        <taxon>Bacteria</taxon>
        <taxon>Bacillati</taxon>
        <taxon>Bacillota</taxon>
        <taxon>Bacilli</taxon>
        <taxon>Bacillales</taxon>
        <taxon>Bacillaceae</taxon>
        <taxon>Priestia</taxon>
    </lineage>
</organism>
<dbReference type="AlphaFoldDB" id="A0A7W3N784"/>
<evidence type="ECO:0000313" key="2">
    <source>
        <dbReference type="EMBL" id="MBA9037630.1"/>
    </source>
</evidence>
<comment type="caution">
    <text evidence="2">The sequence shown here is derived from an EMBL/GenBank/DDBJ whole genome shotgun (WGS) entry which is preliminary data.</text>
</comment>
<feature type="transmembrane region" description="Helical" evidence="1">
    <location>
        <begin position="6"/>
        <end position="25"/>
    </location>
</feature>
<protein>
    <submittedName>
        <fullName evidence="2">Uncharacterized protein</fullName>
    </submittedName>
</protein>